<dbReference type="RefSeq" id="WP_230753875.1">
    <property type="nucleotide sequence ID" value="NZ_JAINWA010000001.1"/>
</dbReference>
<accession>A0AAE3EG63</accession>
<dbReference type="GO" id="GO:0005737">
    <property type="term" value="C:cytoplasm"/>
    <property type="evidence" value="ECO:0007669"/>
    <property type="project" value="TreeGrafter"/>
</dbReference>
<dbReference type="InterPro" id="IPR006680">
    <property type="entry name" value="Amidohydro-rel"/>
</dbReference>
<gene>
    <name evidence="3" type="ORF">K7J14_04990</name>
</gene>
<sequence>MIDVHAHAFPDFLAERAMASLTADSGDYTPCSDGTLAGLASSMDASGVELSWIANIATKPAQAGAILEWSRSVSSDRFVFLGSVHPESPVFEEEIYAFREAGFAGLKLHPLYQRFNVDDSSLAPFFRAIQESGMFVLLHSGYDIAFAGADNAHPRRMRKLIDRFPDLDIIAAHLGGWLAWEDVLEQLAGSPCYFDTSFIDEADPAVRDAIIERCGAERILFGSDSPWKDQRKQIEAVLSIGLSAAQESLVFSGNARALMQKHSRASR</sequence>
<evidence type="ECO:0000313" key="3">
    <source>
        <dbReference type="EMBL" id="MCD1654054.1"/>
    </source>
</evidence>
<dbReference type="AlphaFoldDB" id="A0AAE3EG63"/>
<dbReference type="Pfam" id="PF04909">
    <property type="entry name" value="Amidohydro_2"/>
    <property type="match status" value="1"/>
</dbReference>
<dbReference type="InterPro" id="IPR032466">
    <property type="entry name" value="Metal_Hydrolase"/>
</dbReference>
<dbReference type="PANTHER" id="PTHR21240">
    <property type="entry name" value="2-AMINO-3-CARBOXYLMUCONATE-6-SEMIALDEHYDE DECARBOXYLASE"/>
    <property type="match status" value="1"/>
</dbReference>
<dbReference type="PANTHER" id="PTHR21240:SF28">
    <property type="entry name" value="ISO-OROTATE DECARBOXYLASE (EUROFUNG)"/>
    <property type="match status" value="1"/>
</dbReference>
<keyword evidence="4" id="KW-1185">Reference proteome</keyword>
<name>A0AAE3EG63_9SPIR</name>
<dbReference type="InterPro" id="IPR032465">
    <property type="entry name" value="ACMSD"/>
</dbReference>
<comment type="caution">
    <text evidence="3">The sequence shown here is derived from an EMBL/GenBank/DDBJ whole genome shotgun (WGS) entry which is preliminary data.</text>
</comment>
<evidence type="ECO:0000256" key="1">
    <source>
        <dbReference type="ARBA" id="ARBA00023239"/>
    </source>
</evidence>
<dbReference type="Proteomes" id="UP001198163">
    <property type="component" value="Unassembled WGS sequence"/>
</dbReference>
<dbReference type="SUPFAM" id="SSF51556">
    <property type="entry name" value="Metallo-dependent hydrolases"/>
    <property type="match status" value="1"/>
</dbReference>
<dbReference type="CDD" id="cd01292">
    <property type="entry name" value="metallo-dependent_hydrolases"/>
    <property type="match status" value="1"/>
</dbReference>
<dbReference type="GO" id="GO:0016831">
    <property type="term" value="F:carboxy-lyase activity"/>
    <property type="evidence" value="ECO:0007669"/>
    <property type="project" value="InterPro"/>
</dbReference>
<protein>
    <submittedName>
        <fullName evidence="3">Amidohydrolase</fullName>
    </submittedName>
</protein>
<feature type="domain" description="Amidohydrolase-related" evidence="2">
    <location>
        <begin position="2"/>
        <end position="258"/>
    </location>
</feature>
<keyword evidence="1" id="KW-0456">Lyase</keyword>
<dbReference type="GO" id="GO:0019748">
    <property type="term" value="P:secondary metabolic process"/>
    <property type="evidence" value="ECO:0007669"/>
    <property type="project" value="TreeGrafter"/>
</dbReference>
<organism evidence="3 4">
    <name type="scientific">Teretinema zuelzerae</name>
    <dbReference type="NCBI Taxonomy" id="156"/>
    <lineage>
        <taxon>Bacteria</taxon>
        <taxon>Pseudomonadati</taxon>
        <taxon>Spirochaetota</taxon>
        <taxon>Spirochaetia</taxon>
        <taxon>Spirochaetales</taxon>
        <taxon>Treponemataceae</taxon>
        <taxon>Teretinema</taxon>
    </lineage>
</organism>
<dbReference type="Gene3D" id="3.20.20.140">
    <property type="entry name" value="Metal-dependent hydrolases"/>
    <property type="match status" value="1"/>
</dbReference>
<reference evidence="3" key="1">
    <citation type="submission" date="2021-08" db="EMBL/GenBank/DDBJ databases">
        <title>Comparative analyses of Brucepasteria parasyntrophica and Teretinema zuelzerae.</title>
        <authorList>
            <person name="Song Y."/>
            <person name="Brune A."/>
        </authorList>
    </citation>
    <scope>NUCLEOTIDE SEQUENCE</scope>
    <source>
        <strain evidence="3">DSM 1903</strain>
    </source>
</reference>
<proteinExistence type="predicted"/>
<evidence type="ECO:0000259" key="2">
    <source>
        <dbReference type="Pfam" id="PF04909"/>
    </source>
</evidence>
<dbReference type="EMBL" id="JAINWA010000001">
    <property type="protein sequence ID" value="MCD1654054.1"/>
    <property type="molecule type" value="Genomic_DNA"/>
</dbReference>
<evidence type="ECO:0000313" key="4">
    <source>
        <dbReference type="Proteomes" id="UP001198163"/>
    </source>
</evidence>
<dbReference type="GO" id="GO:0016787">
    <property type="term" value="F:hydrolase activity"/>
    <property type="evidence" value="ECO:0007669"/>
    <property type="project" value="InterPro"/>
</dbReference>